<dbReference type="InterPro" id="IPR011333">
    <property type="entry name" value="SKP1/BTB/POZ_sf"/>
</dbReference>
<dbReference type="GO" id="GO:0051260">
    <property type="term" value="P:protein homooligomerization"/>
    <property type="evidence" value="ECO:0007669"/>
    <property type="project" value="InterPro"/>
</dbReference>
<dbReference type="SUPFAM" id="SSF54695">
    <property type="entry name" value="POZ domain"/>
    <property type="match status" value="1"/>
</dbReference>
<evidence type="ECO:0000313" key="2">
    <source>
        <dbReference type="EMBL" id="OQN95698.1"/>
    </source>
</evidence>
<evidence type="ECO:0000313" key="3">
    <source>
        <dbReference type="Proteomes" id="UP000192596"/>
    </source>
</evidence>
<dbReference type="SMART" id="SM00225">
    <property type="entry name" value="BTB"/>
    <property type="match status" value="1"/>
</dbReference>
<evidence type="ECO:0000259" key="1">
    <source>
        <dbReference type="SMART" id="SM00225"/>
    </source>
</evidence>
<keyword evidence="3" id="KW-1185">Reference proteome</keyword>
<organism evidence="2 3">
    <name type="scientific">Cryoendolithus antarcticus</name>
    <dbReference type="NCBI Taxonomy" id="1507870"/>
    <lineage>
        <taxon>Eukaryota</taxon>
        <taxon>Fungi</taxon>
        <taxon>Dikarya</taxon>
        <taxon>Ascomycota</taxon>
        <taxon>Pezizomycotina</taxon>
        <taxon>Dothideomycetes</taxon>
        <taxon>Dothideomycetidae</taxon>
        <taxon>Cladosporiales</taxon>
        <taxon>Cladosporiaceae</taxon>
        <taxon>Cryoendolithus</taxon>
    </lineage>
</organism>
<dbReference type="Gene3D" id="3.30.710.10">
    <property type="entry name" value="Potassium Channel Kv1.1, Chain A"/>
    <property type="match status" value="1"/>
</dbReference>
<dbReference type="PANTHER" id="PTHR14499:SF136">
    <property type="entry name" value="GH08630P"/>
    <property type="match status" value="1"/>
</dbReference>
<comment type="caution">
    <text evidence="2">The sequence shown here is derived from an EMBL/GenBank/DDBJ whole genome shotgun (WGS) entry which is preliminary data.</text>
</comment>
<accession>A0A1V8S900</accession>
<protein>
    <recommendedName>
        <fullName evidence="1">BTB domain-containing protein</fullName>
    </recommendedName>
</protein>
<feature type="domain" description="BTB" evidence="1">
    <location>
        <begin position="3"/>
        <end position="109"/>
    </location>
</feature>
<reference evidence="3" key="1">
    <citation type="submission" date="2017-03" db="EMBL/GenBank/DDBJ databases">
        <title>Genomes of endolithic fungi from Antarctica.</title>
        <authorList>
            <person name="Coleine C."/>
            <person name="Masonjones S."/>
            <person name="Stajich J.E."/>
        </authorList>
    </citation>
    <scope>NUCLEOTIDE SEQUENCE [LARGE SCALE GENOMIC DNA]</scope>
    <source>
        <strain evidence="3">CCFEE 5527</strain>
    </source>
</reference>
<dbReference type="EMBL" id="NAJO01000081">
    <property type="protein sequence ID" value="OQN95698.1"/>
    <property type="molecule type" value="Genomic_DNA"/>
</dbReference>
<dbReference type="CDD" id="cd18316">
    <property type="entry name" value="BTB_POZ_KCTD-like"/>
    <property type="match status" value="1"/>
</dbReference>
<dbReference type="InterPro" id="IPR000210">
    <property type="entry name" value="BTB/POZ_dom"/>
</dbReference>
<name>A0A1V8S900_9PEZI</name>
<dbReference type="STRING" id="1507870.A0A1V8S900"/>
<dbReference type="AlphaFoldDB" id="A0A1V8S900"/>
<dbReference type="OrthoDB" id="2414723at2759"/>
<proteinExistence type="predicted"/>
<dbReference type="Pfam" id="PF02214">
    <property type="entry name" value="BTB_2"/>
    <property type="match status" value="1"/>
</dbReference>
<sequence length="122" mass="13923">MATVITINVGGRLVITLESTLRQSPFLAKLLFADWAPTAAHVNGSLFIDADPILFEHVLNFLRRLFPPIFWSRTDGFDFALYLRLLNEAEYFQLDALADWIRERKKVFSLPPVVLIGPGIRH</sequence>
<dbReference type="Proteomes" id="UP000192596">
    <property type="component" value="Unassembled WGS sequence"/>
</dbReference>
<gene>
    <name evidence="2" type="ORF">B0A48_18446</name>
</gene>
<dbReference type="PANTHER" id="PTHR14499">
    <property type="entry name" value="POTASSIUM CHANNEL TETRAMERIZATION DOMAIN-CONTAINING"/>
    <property type="match status" value="1"/>
</dbReference>
<dbReference type="InterPro" id="IPR003131">
    <property type="entry name" value="T1-type_BTB"/>
</dbReference>
<dbReference type="InParanoid" id="A0A1V8S900"/>